<dbReference type="Pfam" id="PF03583">
    <property type="entry name" value="LIP"/>
    <property type="match status" value="1"/>
</dbReference>
<dbReference type="EMBL" id="QJKF01000001">
    <property type="protein sequence ID" value="PXX70967.1"/>
    <property type="molecule type" value="Genomic_DNA"/>
</dbReference>
<dbReference type="PANTHER" id="PTHR34853:SF1">
    <property type="entry name" value="LIPASE 5"/>
    <property type="match status" value="1"/>
</dbReference>
<proteinExistence type="predicted"/>
<reference evidence="2 3" key="1">
    <citation type="submission" date="2018-05" db="EMBL/GenBank/DDBJ databases">
        <title>Genomic Encyclopedia of Type Strains, Phase IV (KMG-IV): sequencing the most valuable type-strain genomes for metagenomic binning, comparative biology and taxonomic classification.</title>
        <authorList>
            <person name="Goeker M."/>
        </authorList>
    </citation>
    <scope>NUCLEOTIDE SEQUENCE [LARGE SCALE GENOMIC DNA]</scope>
    <source>
        <strain evidence="2 3">DSM 44704</strain>
    </source>
</reference>
<dbReference type="PIRSF" id="PIRSF029171">
    <property type="entry name" value="Esterase_LipA"/>
    <property type="match status" value="1"/>
</dbReference>
<evidence type="ECO:0000313" key="3">
    <source>
        <dbReference type="Proteomes" id="UP000247569"/>
    </source>
</evidence>
<dbReference type="Gene3D" id="3.40.50.1820">
    <property type="entry name" value="alpha/beta hydrolase"/>
    <property type="match status" value="1"/>
</dbReference>
<dbReference type="GO" id="GO:0004806">
    <property type="term" value="F:triacylglycerol lipase activity"/>
    <property type="evidence" value="ECO:0007669"/>
    <property type="project" value="InterPro"/>
</dbReference>
<evidence type="ECO:0000313" key="2">
    <source>
        <dbReference type="EMBL" id="PXX70967.1"/>
    </source>
</evidence>
<dbReference type="SUPFAM" id="SSF53474">
    <property type="entry name" value="alpha/beta-Hydrolases"/>
    <property type="match status" value="1"/>
</dbReference>
<name>A0A318KAS5_9NOCA</name>
<feature type="chain" id="PRO_5016334670" evidence="1">
    <location>
        <begin position="38"/>
        <end position="393"/>
    </location>
</feature>
<feature type="signal peptide" evidence="1">
    <location>
        <begin position="1"/>
        <end position="37"/>
    </location>
</feature>
<dbReference type="PANTHER" id="PTHR34853">
    <property type="match status" value="1"/>
</dbReference>
<dbReference type="InterPro" id="IPR029058">
    <property type="entry name" value="AB_hydrolase_fold"/>
</dbReference>
<dbReference type="Gene3D" id="1.10.260.130">
    <property type="match status" value="1"/>
</dbReference>
<dbReference type="Proteomes" id="UP000247569">
    <property type="component" value="Unassembled WGS sequence"/>
</dbReference>
<dbReference type="InterPro" id="IPR005152">
    <property type="entry name" value="Lipase_secreted"/>
</dbReference>
<keyword evidence="1" id="KW-0732">Signal</keyword>
<dbReference type="GO" id="GO:0016042">
    <property type="term" value="P:lipid catabolic process"/>
    <property type="evidence" value="ECO:0007669"/>
    <property type="project" value="InterPro"/>
</dbReference>
<comment type="caution">
    <text evidence="2">The sequence shown here is derived from an EMBL/GenBank/DDBJ whole genome shotgun (WGS) entry which is preliminary data.</text>
</comment>
<organism evidence="2 3">
    <name type="scientific">Nocardia tenerifensis</name>
    <dbReference type="NCBI Taxonomy" id="228006"/>
    <lineage>
        <taxon>Bacteria</taxon>
        <taxon>Bacillati</taxon>
        <taxon>Actinomycetota</taxon>
        <taxon>Actinomycetes</taxon>
        <taxon>Mycobacteriales</taxon>
        <taxon>Nocardiaceae</taxon>
        <taxon>Nocardia</taxon>
    </lineage>
</organism>
<dbReference type="AlphaFoldDB" id="A0A318KAS5"/>
<evidence type="ECO:0000256" key="1">
    <source>
        <dbReference type="SAM" id="SignalP"/>
    </source>
</evidence>
<keyword evidence="3" id="KW-1185">Reference proteome</keyword>
<gene>
    <name evidence="2" type="ORF">DFR70_101388</name>
</gene>
<sequence length="393" mass="40949">MCILRRSPKSFGHRLAMSAVAGVLAAGALSIPAVSHADDPPGRPGDVISAVPTTFDLFPGVAAPVDAWKIRYRSTDALGNPNVVSGEIFVPRDGRSATRPLVTYAVGTVGMGDQCAPSATGGPRDIGPILEKGWAVAVTDYPGLGTPGDHVYLVGRAEGTAVLDAARAAQRLPEANARGVGPASPVGIVGYSQGGQASSWAAELSHDYAPELQVKAVATGGVPADILRDAQQSNGNQANLAAYFMIAIGHDAAYPELDLDSYLTEQGRGFAQRIRSGCVVDNVLAGQGKSLSQLVIRDPLASPEWQRRLAEDRLGTRAPQFPVYLFHATNDEIVSFELGKQLRADWCGSGVSVEWHAIPGANHILAAAVGGNAALDWLGHRLAGQPTQGNCGS</sequence>
<protein>
    <submittedName>
        <fullName evidence="2">Acetyl esterase/lipase</fullName>
    </submittedName>
</protein>
<accession>A0A318KAS5</accession>